<dbReference type="GO" id="GO:0019216">
    <property type="term" value="P:regulation of lipid metabolic process"/>
    <property type="evidence" value="ECO:0007669"/>
    <property type="project" value="TreeGrafter"/>
</dbReference>
<keyword evidence="1" id="KW-0175">Coiled coil</keyword>
<dbReference type="Proteomes" id="UP001291623">
    <property type="component" value="Unassembled WGS sequence"/>
</dbReference>
<feature type="transmembrane region" description="Helical" evidence="2">
    <location>
        <begin position="118"/>
        <end position="142"/>
    </location>
</feature>
<proteinExistence type="predicted"/>
<dbReference type="EMBL" id="JAVYJV010000019">
    <property type="protein sequence ID" value="KAK4345058.1"/>
    <property type="molecule type" value="Genomic_DNA"/>
</dbReference>
<keyword evidence="4" id="KW-1185">Reference proteome</keyword>
<dbReference type="InterPro" id="IPR010754">
    <property type="entry name" value="OPA3-like"/>
</dbReference>
<gene>
    <name evidence="3" type="ORF">RND71_035234</name>
</gene>
<evidence type="ECO:0000313" key="4">
    <source>
        <dbReference type="Proteomes" id="UP001291623"/>
    </source>
</evidence>
<evidence type="ECO:0000313" key="3">
    <source>
        <dbReference type="EMBL" id="KAK4345058.1"/>
    </source>
</evidence>
<name>A0AAE1R4S2_9SOLA</name>
<reference evidence="3" key="1">
    <citation type="submission" date="2023-12" db="EMBL/GenBank/DDBJ databases">
        <title>Genome assembly of Anisodus tanguticus.</title>
        <authorList>
            <person name="Wang Y.-J."/>
        </authorList>
    </citation>
    <scope>NUCLEOTIDE SEQUENCE</scope>
    <source>
        <strain evidence="3">KB-2021</strain>
        <tissue evidence="3">Leaf</tissue>
    </source>
</reference>
<keyword evidence="2" id="KW-1133">Transmembrane helix</keyword>
<dbReference type="Pfam" id="PF07047">
    <property type="entry name" value="OPA3"/>
    <property type="match status" value="1"/>
</dbReference>
<evidence type="ECO:0008006" key="5">
    <source>
        <dbReference type="Google" id="ProtNLM"/>
    </source>
</evidence>
<comment type="caution">
    <text evidence="3">The sequence shown here is derived from an EMBL/GenBank/DDBJ whole genome shotgun (WGS) entry which is preliminary data.</text>
</comment>
<dbReference type="AlphaFoldDB" id="A0AAE1R4S2"/>
<keyword evidence="2" id="KW-0812">Transmembrane</keyword>
<evidence type="ECO:0000256" key="2">
    <source>
        <dbReference type="SAM" id="Phobius"/>
    </source>
</evidence>
<organism evidence="3 4">
    <name type="scientific">Anisodus tanguticus</name>
    <dbReference type="NCBI Taxonomy" id="243964"/>
    <lineage>
        <taxon>Eukaryota</taxon>
        <taxon>Viridiplantae</taxon>
        <taxon>Streptophyta</taxon>
        <taxon>Embryophyta</taxon>
        <taxon>Tracheophyta</taxon>
        <taxon>Spermatophyta</taxon>
        <taxon>Magnoliopsida</taxon>
        <taxon>eudicotyledons</taxon>
        <taxon>Gunneridae</taxon>
        <taxon>Pentapetalae</taxon>
        <taxon>asterids</taxon>
        <taxon>lamiids</taxon>
        <taxon>Solanales</taxon>
        <taxon>Solanaceae</taxon>
        <taxon>Solanoideae</taxon>
        <taxon>Hyoscyameae</taxon>
        <taxon>Anisodus</taxon>
    </lineage>
</organism>
<dbReference type="PANTHER" id="PTHR12499:SF11">
    <property type="entry name" value="OPA3-LIKE PROTEIN"/>
    <property type="match status" value="1"/>
</dbReference>
<dbReference type="PANTHER" id="PTHR12499">
    <property type="entry name" value="OPTIC ATROPHY 3 PROTEIN OPA3"/>
    <property type="match status" value="1"/>
</dbReference>
<accession>A0AAE1R4S2</accession>
<evidence type="ECO:0000256" key="1">
    <source>
        <dbReference type="SAM" id="Coils"/>
    </source>
</evidence>
<protein>
    <recommendedName>
        <fullName evidence="5">OPA3-like protein</fullName>
    </recommendedName>
</protein>
<dbReference type="GO" id="GO:0005739">
    <property type="term" value="C:mitochondrion"/>
    <property type="evidence" value="ECO:0007669"/>
    <property type="project" value="TreeGrafter"/>
</dbReference>
<feature type="coiled-coil region" evidence="1">
    <location>
        <begin position="53"/>
        <end position="92"/>
    </location>
</feature>
<keyword evidence="2" id="KW-0472">Membrane</keyword>
<sequence>MQRRIYGHATDVGIRPLNEEKAVQAAVNLLGEFFVFSVAVSALVLEVQRSSRSEAKKEELRRQEMEKLRQRDEALEKEMEGLKRKTQELEQLARGKGLAGMFNFRLPHIVEGKSATPAYLFAWFWLHTNHFFPLILLIQFLFGYF</sequence>